<evidence type="ECO:0000313" key="2">
    <source>
        <dbReference type="Proteomes" id="UP000510886"/>
    </source>
</evidence>
<reference evidence="1 2" key="1">
    <citation type="submission" date="2020-01" db="EMBL/GenBank/DDBJ databases">
        <title>Complete and circular genome sequences of six lactobacillus isolates from horses.</title>
        <authorList>
            <person name="Hassan H.M."/>
        </authorList>
    </citation>
    <scope>NUCLEOTIDE SEQUENCE [LARGE SCALE GENOMIC DNA]</scope>
    <source>
        <strain evidence="1 2">1A</strain>
    </source>
</reference>
<dbReference type="InterPro" id="IPR009267">
    <property type="entry name" value="NTP_transf_6"/>
</dbReference>
<protein>
    <recommendedName>
        <fullName evidence="3">Nucleotidyltransferase family protein</fullName>
    </recommendedName>
</protein>
<accession>A0A7H9EIZ2</accession>
<proteinExistence type="predicted"/>
<dbReference type="KEGG" id="lsw:GTO87_03095"/>
<gene>
    <name evidence="1" type="ORF">GTO87_03095</name>
</gene>
<evidence type="ECO:0008006" key="3">
    <source>
        <dbReference type="Google" id="ProtNLM"/>
    </source>
</evidence>
<dbReference type="Proteomes" id="UP000510886">
    <property type="component" value="Chromosome"/>
</dbReference>
<dbReference type="Pfam" id="PF06042">
    <property type="entry name" value="NTP_transf_6"/>
    <property type="match status" value="1"/>
</dbReference>
<organism evidence="1 2">
    <name type="scientific">Ligilactobacillus saerimneri</name>
    <dbReference type="NCBI Taxonomy" id="228229"/>
    <lineage>
        <taxon>Bacteria</taxon>
        <taxon>Bacillati</taxon>
        <taxon>Bacillota</taxon>
        <taxon>Bacilli</taxon>
        <taxon>Lactobacillales</taxon>
        <taxon>Lactobacillaceae</taxon>
        <taxon>Ligilactobacillus</taxon>
    </lineage>
</organism>
<dbReference type="PANTHER" id="PTHR39166:SF1">
    <property type="entry name" value="BLL1166 PROTEIN"/>
    <property type="match status" value="1"/>
</dbReference>
<dbReference type="PANTHER" id="PTHR39166">
    <property type="entry name" value="BLL1166 PROTEIN"/>
    <property type="match status" value="1"/>
</dbReference>
<dbReference type="AlphaFoldDB" id="A0A7H9EIZ2"/>
<dbReference type="RefSeq" id="WP_180849485.1">
    <property type="nucleotide sequence ID" value="NZ_CP047418.1"/>
</dbReference>
<sequence>MNLEERLLTLVKNDHHLLNVITILRQQHLREATIVGDPIRNLIWNAITKQPSSVLWDKITVYYRNISESYEDFLTTQAQLSQNHSQYFWELTNLGLPEHAALAPNQLSISEAVAAQPEKCSAVGIQLLPGGELTVIAPYGLEDAFALRVAPTPAFAVGTKQHPKYQRRLHFNHWQERWPDLTIG</sequence>
<dbReference type="EMBL" id="CP047418">
    <property type="protein sequence ID" value="QLL77670.1"/>
    <property type="molecule type" value="Genomic_DNA"/>
</dbReference>
<name>A0A7H9EIZ2_9LACO</name>
<evidence type="ECO:0000313" key="1">
    <source>
        <dbReference type="EMBL" id="QLL77670.1"/>
    </source>
</evidence>